<accession>A0A2M3ZW22</accession>
<protein>
    <submittedName>
        <fullName evidence="2">Putative secreted peptide</fullName>
    </submittedName>
</protein>
<name>A0A2M3ZW22_9DIPT</name>
<proteinExistence type="predicted"/>
<sequence length="85" mass="9259">MITPSSSLSSLSLLQIPSSCMCALWIGPTSDSSGSSMRKHPVSTTTTVTRSVCSRSRMHHICCCCCCWAVTGFLGQEEKKAPWRM</sequence>
<feature type="signal peptide" evidence="1">
    <location>
        <begin position="1"/>
        <end position="22"/>
    </location>
</feature>
<keyword evidence="1" id="KW-0732">Signal</keyword>
<dbReference type="EMBL" id="GGFM01011847">
    <property type="protein sequence ID" value="MBW32598.1"/>
    <property type="molecule type" value="Transcribed_RNA"/>
</dbReference>
<feature type="chain" id="PRO_5014921470" evidence="1">
    <location>
        <begin position="23"/>
        <end position="85"/>
    </location>
</feature>
<organism evidence="2">
    <name type="scientific">Anopheles braziliensis</name>
    <dbReference type="NCBI Taxonomy" id="58242"/>
    <lineage>
        <taxon>Eukaryota</taxon>
        <taxon>Metazoa</taxon>
        <taxon>Ecdysozoa</taxon>
        <taxon>Arthropoda</taxon>
        <taxon>Hexapoda</taxon>
        <taxon>Insecta</taxon>
        <taxon>Pterygota</taxon>
        <taxon>Neoptera</taxon>
        <taxon>Endopterygota</taxon>
        <taxon>Diptera</taxon>
        <taxon>Nematocera</taxon>
        <taxon>Culicoidea</taxon>
        <taxon>Culicidae</taxon>
        <taxon>Anophelinae</taxon>
        <taxon>Anopheles</taxon>
    </lineage>
</organism>
<evidence type="ECO:0000313" key="2">
    <source>
        <dbReference type="EMBL" id="MBW32598.1"/>
    </source>
</evidence>
<dbReference type="AlphaFoldDB" id="A0A2M3ZW22"/>
<evidence type="ECO:0000256" key="1">
    <source>
        <dbReference type="SAM" id="SignalP"/>
    </source>
</evidence>
<reference evidence="2" key="1">
    <citation type="submission" date="2018-01" db="EMBL/GenBank/DDBJ databases">
        <title>An insight into the sialome of Amazonian anophelines.</title>
        <authorList>
            <person name="Ribeiro J.M."/>
            <person name="Scarpassa V."/>
            <person name="Calvo E."/>
        </authorList>
    </citation>
    <scope>NUCLEOTIDE SEQUENCE</scope>
    <source>
        <tissue evidence="2">Salivary glands</tissue>
    </source>
</reference>